<dbReference type="OrthoDB" id="9778870at2"/>
<keyword evidence="4 6" id="KW-0067">ATP-binding</keyword>
<name>A0A419T3Z2_9FIRM</name>
<dbReference type="EMBL" id="MCIB01000012">
    <property type="protein sequence ID" value="RKD32270.1"/>
    <property type="molecule type" value="Genomic_DNA"/>
</dbReference>
<dbReference type="InterPro" id="IPR050683">
    <property type="entry name" value="Bact_Polysacc_Export_ATP-bd"/>
</dbReference>
<dbReference type="InterPro" id="IPR027417">
    <property type="entry name" value="P-loop_NTPase"/>
</dbReference>
<dbReference type="PROSITE" id="PS50893">
    <property type="entry name" value="ABC_TRANSPORTER_2"/>
    <property type="match status" value="1"/>
</dbReference>
<dbReference type="Proteomes" id="UP000284177">
    <property type="component" value="Unassembled WGS sequence"/>
</dbReference>
<evidence type="ECO:0000259" key="5">
    <source>
        <dbReference type="PROSITE" id="PS50893"/>
    </source>
</evidence>
<evidence type="ECO:0000313" key="6">
    <source>
        <dbReference type="EMBL" id="RKD32270.1"/>
    </source>
</evidence>
<proteinExistence type="inferred from homology"/>
<evidence type="ECO:0000313" key="7">
    <source>
        <dbReference type="Proteomes" id="UP000284177"/>
    </source>
</evidence>
<dbReference type="AlphaFoldDB" id="A0A419T3Z2"/>
<dbReference type="InterPro" id="IPR015860">
    <property type="entry name" value="ABC_transpr_TagH-like"/>
</dbReference>
<dbReference type="GO" id="GO:0016887">
    <property type="term" value="F:ATP hydrolysis activity"/>
    <property type="evidence" value="ECO:0007669"/>
    <property type="project" value="InterPro"/>
</dbReference>
<evidence type="ECO:0000256" key="1">
    <source>
        <dbReference type="ARBA" id="ARBA00005417"/>
    </source>
</evidence>
<evidence type="ECO:0000256" key="3">
    <source>
        <dbReference type="ARBA" id="ARBA00022741"/>
    </source>
</evidence>
<dbReference type="Gene3D" id="2.70.50.60">
    <property type="entry name" value="abc- transporter (atp binding component) like domain"/>
    <property type="match status" value="1"/>
</dbReference>
<dbReference type="SMART" id="SM00382">
    <property type="entry name" value="AAA"/>
    <property type="match status" value="1"/>
</dbReference>
<organism evidence="6 7">
    <name type="scientific">Thermohalobacter berrensis</name>
    <dbReference type="NCBI Taxonomy" id="99594"/>
    <lineage>
        <taxon>Bacteria</taxon>
        <taxon>Bacillati</taxon>
        <taxon>Bacillota</taxon>
        <taxon>Tissierellia</taxon>
        <taxon>Tissierellales</taxon>
        <taxon>Thermohalobacteraceae</taxon>
        <taxon>Thermohalobacter</taxon>
    </lineage>
</organism>
<dbReference type="GO" id="GO:0016020">
    <property type="term" value="C:membrane"/>
    <property type="evidence" value="ECO:0007669"/>
    <property type="project" value="InterPro"/>
</dbReference>
<gene>
    <name evidence="6" type="ORF">BET03_02865</name>
</gene>
<dbReference type="InterPro" id="IPR029439">
    <property type="entry name" value="Wzt_C"/>
</dbReference>
<accession>A0A419T3Z2</accession>
<reference evidence="6 7" key="1">
    <citation type="submission" date="2016-08" db="EMBL/GenBank/DDBJ databases">
        <title>Novel Firmicutes and Novel Genomes.</title>
        <authorList>
            <person name="Poppleton D.I."/>
            <person name="Gribaldo S."/>
        </authorList>
    </citation>
    <scope>NUCLEOTIDE SEQUENCE [LARGE SCALE GENOMIC DNA]</scope>
    <source>
        <strain evidence="6 7">CTT3</strain>
    </source>
</reference>
<keyword evidence="3" id="KW-0547">Nucleotide-binding</keyword>
<evidence type="ECO:0000256" key="2">
    <source>
        <dbReference type="ARBA" id="ARBA00022448"/>
    </source>
</evidence>
<protein>
    <submittedName>
        <fullName evidence="6">Sugar ABC transporter ATP-binding protein</fullName>
    </submittedName>
</protein>
<dbReference type="GO" id="GO:0005524">
    <property type="term" value="F:ATP binding"/>
    <property type="evidence" value="ECO:0007669"/>
    <property type="project" value="UniProtKB-KW"/>
</dbReference>
<dbReference type="PANTHER" id="PTHR46743">
    <property type="entry name" value="TEICHOIC ACIDS EXPORT ATP-BINDING PROTEIN TAGH"/>
    <property type="match status" value="1"/>
</dbReference>
<dbReference type="CDD" id="cd03220">
    <property type="entry name" value="ABC_KpsT_Wzt"/>
    <property type="match status" value="1"/>
</dbReference>
<evidence type="ECO:0000256" key="4">
    <source>
        <dbReference type="ARBA" id="ARBA00022840"/>
    </source>
</evidence>
<dbReference type="GO" id="GO:0140359">
    <property type="term" value="F:ABC-type transporter activity"/>
    <property type="evidence" value="ECO:0007669"/>
    <property type="project" value="InterPro"/>
</dbReference>
<dbReference type="InterPro" id="IPR003439">
    <property type="entry name" value="ABC_transporter-like_ATP-bd"/>
</dbReference>
<dbReference type="Gene3D" id="3.40.50.300">
    <property type="entry name" value="P-loop containing nucleotide triphosphate hydrolases"/>
    <property type="match status" value="1"/>
</dbReference>
<dbReference type="Pfam" id="PF14524">
    <property type="entry name" value="Wzt_C"/>
    <property type="match status" value="1"/>
</dbReference>
<keyword evidence="2" id="KW-0813">Transport</keyword>
<dbReference type="Pfam" id="PF00005">
    <property type="entry name" value="ABC_tran"/>
    <property type="match status" value="1"/>
</dbReference>
<comment type="caution">
    <text evidence="6">The sequence shown here is derived from an EMBL/GenBank/DDBJ whole genome shotgun (WGS) entry which is preliminary data.</text>
</comment>
<dbReference type="PANTHER" id="PTHR46743:SF2">
    <property type="entry name" value="TEICHOIC ACIDS EXPORT ATP-BINDING PROTEIN TAGH"/>
    <property type="match status" value="1"/>
</dbReference>
<sequence length="423" mass="48430">MDVIKVKDVWKKYKIYHDKGSTLKERILFKNRNRYEERWALKGIDLDIKKGETVGLIGENGSGKSTLLKLLTKIIYPNKGEIEIKGKVSSLLELGAGFHPDMTGRENIYMNASIFGLTKEEIDKKLDDIISFSGLEDFIDNPVRTYSSGMYMRLAFSVAINVDADILLIDEVLAVGDTSFQKKCIEKMVELKNKGVTIVFVSHDNNMVKRLCDKAIWLKNGNIASQGIVKDVINNYLDHLNTKSNIKCTEDSKNEINSTNNQVISEREVSIEKEEVKDIKPANKNKRWGNKYVEILQVDMFDKDNKSKHIFISGETVRISIKYKVNKKVDDVVFGIGIFRDDEVCCYGTNTFIDNYKIDKLTGRIDVEIDNLNLITGKYYLDVAVHDKFGLPYDYIKKILSFNVETRTEEIGVVRLAHKWHIL</sequence>
<dbReference type="CDD" id="cd10147">
    <property type="entry name" value="Wzt_C-like"/>
    <property type="match status" value="1"/>
</dbReference>
<comment type="similarity">
    <text evidence="1">Belongs to the ABC transporter superfamily.</text>
</comment>
<keyword evidence="7" id="KW-1185">Reference proteome</keyword>
<feature type="domain" description="ABC transporter" evidence="5">
    <location>
        <begin position="4"/>
        <end position="245"/>
    </location>
</feature>
<dbReference type="SUPFAM" id="SSF52540">
    <property type="entry name" value="P-loop containing nucleoside triphosphate hydrolases"/>
    <property type="match status" value="1"/>
</dbReference>
<dbReference type="InterPro" id="IPR003593">
    <property type="entry name" value="AAA+_ATPase"/>
</dbReference>
<dbReference type="RefSeq" id="WP_120168670.1">
    <property type="nucleotide sequence ID" value="NZ_MCIB01000012.1"/>
</dbReference>